<dbReference type="InterPro" id="IPR051272">
    <property type="entry name" value="RIO-type_Ser/Thr_kinase"/>
</dbReference>
<dbReference type="InterPro" id="IPR017407">
    <property type="entry name" value="Ser/Thr_kinase_Rio1"/>
</dbReference>
<keyword evidence="13" id="KW-0378">Hydrolase</keyword>
<feature type="compositionally biased region" description="Low complexity" evidence="22">
    <location>
        <begin position="423"/>
        <end position="435"/>
    </location>
</feature>
<feature type="active site" description="Proton acceptor" evidence="19">
    <location>
        <position position="249"/>
    </location>
</feature>
<keyword evidence="14 18" id="KW-0067">ATP-binding</keyword>
<dbReference type="GO" id="GO:0016787">
    <property type="term" value="F:hydrolase activity"/>
    <property type="evidence" value="ECO:0007669"/>
    <property type="project" value="UniProtKB-KW"/>
</dbReference>
<evidence type="ECO:0000256" key="21">
    <source>
        <dbReference type="PIRSR" id="PIRSR038147-3"/>
    </source>
</evidence>
<sequence>MQNTSEFASDDDSFGYSEDEDTFYWCQDDSGNLTRSAAGCNLRAASASNGHDSKSMNQHGPKLLSKYYNKISVDKYNVPMNLSHGATNKLLEHNKMTENNRVRVKDKQDRATVEQVLDPRTRMILFKLLSKNIVTTVNGCISTGKEANVYHAFSPHGYCKGNPRKMVATWAEKEMRNLLRIRNANVLCPEPAILKGHVLVMEFLGIDGWPSPVLKEAQINDQEKIAELHFDIMLTMRRLYRHCKLVHADLSEYNLIYHNGKAYVIDVSQAVEHDHPHALEFLRKDCENIIEFFRRKQQDVLFVKELFSFITDPLINDEEADGKLKEMLKSASERQQTNGQEDMERQKIEDEFFKKVYIPKKLEDVEKYEKDINDVKEGKNPEIFYPIVTGLNECLKSSSKQQNQQTNASSPENTESEGESDSNCELSSSSSSIKSSEVDEGQTTTEKKILIYNVRARDESPNTKRERKNAVKEMKREKRKTKIPKNVKKRKEKLAKANSKRK</sequence>
<evidence type="ECO:0000256" key="5">
    <source>
        <dbReference type="ARBA" id="ARBA00016038"/>
    </source>
</evidence>
<evidence type="ECO:0000256" key="2">
    <source>
        <dbReference type="ARBA" id="ARBA00004496"/>
    </source>
</evidence>
<dbReference type="InterPro" id="IPR018935">
    <property type="entry name" value="RIO_kinase_CS"/>
</dbReference>
<evidence type="ECO:0000256" key="3">
    <source>
        <dbReference type="ARBA" id="ARBA00009196"/>
    </source>
</evidence>
<keyword evidence="8 18" id="KW-0723">Serine/threonine-protein kinase</keyword>
<dbReference type="PANTHER" id="PTHR45723">
    <property type="entry name" value="SERINE/THREONINE-PROTEIN KINASE RIO1"/>
    <property type="match status" value="1"/>
</dbReference>
<evidence type="ECO:0000256" key="22">
    <source>
        <dbReference type="SAM" id="MobiDB-lite"/>
    </source>
</evidence>
<dbReference type="GO" id="GO:0005737">
    <property type="term" value="C:cytoplasm"/>
    <property type="evidence" value="ECO:0007669"/>
    <property type="project" value="UniProtKB-SubCell"/>
</dbReference>
<feature type="binding site" evidence="20">
    <location>
        <position position="204"/>
    </location>
    <ligand>
        <name>ATP</name>
        <dbReference type="ChEBI" id="CHEBI:30616"/>
    </ligand>
</feature>
<keyword evidence="11 18" id="KW-0547">Nucleotide-binding</keyword>
<comment type="subcellular location">
    <subcellularLocation>
        <location evidence="2">Cytoplasm</location>
    </subcellularLocation>
</comment>
<evidence type="ECO:0000313" key="24">
    <source>
        <dbReference type="Proteomes" id="UP000887565"/>
    </source>
</evidence>
<evidence type="ECO:0000256" key="13">
    <source>
        <dbReference type="ARBA" id="ARBA00022801"/>
    </source>
</evidence>
<organism evidence="24 25">
    <name type="scientific">Romanomermis culicivorax</name>
    <name type="common">Nematode worm</name>
    <dbReference type="NCBI Taxonomy" id="13658"/>
    <lineage>
        <taxon>Eukaryota</taxon>
        <taxon>Metazoa</taxon>
        <taxon>Ecdysozoa</taxon>
        <taxon>Nematoda</taxon>
        <taxon>Enoplea</taxon>
        <taxon>Dorylaimia</taxon>
        <taxon>Mermithida</taxon>
        <taxon>Mermithoidea</taxon>
        <taxon>Mermithidae</taxon>
        <taxon>Romanomermis</taxon>
    </lineage>
</organism>
<comment type="catalytic activity">
    <reaction evidence="17 18">
        <text>L-seryl-[protein] + ATP = O-phospho-L-seryl-[protein] + ADP + H(+)</text>
        <dbReference type="Rhea" id="RHEA:17989"/>
        <dbReference type="Rhea" id="RHEA-COMP:9863"/>
        <dbReference type="Rhea" id="RHEA-COMP:11604"/>
        <dbReference type="ChEBI" id="CHEBI:15378"/>
        <dbReference type="ChEBI" id="CHEBI:29999"/>
        <dbReference type="ChEBI" id="CHEBI:30616"/>
        <dbReference type="ChEBI" id="CHEBI:83421"/>
        <dbReference type="ChEBI" id="CHEBI:456216"/>
        <dbReference type="EC" id="2.7.11.1"/>
    </reaction>
</comment>
<dbReference type="GO" id="GO:0042254">
    <property type="term" value="P:ribosome biogenesis"/>
    <property type="evidence" value="ECO:0007669"/>
    <property type="project" value="UniProtKB-KW"/>
</dbReference>
<keyword evidence="7" id="KW-0690">Ribosome biogenesis</keyword>
<dbReference type="GO" id="GO:0005524">
    <property type="term" value="F:ATP binding"/>
    <property type="evidence" value="ECO:0007669"/>
    <property type="project" value="UniProtKB-KW"/>
</dbReference>
<feature type="region of interest" description="Disordered" evidence="22">
    <location>
        <begin position="396"/>
        <end position="502"/>
    </location>
</feature>
<dbReference type="SUPFAM" id="SSF56112">
    <property type="entry name" value="Protein kinase-like (PK-like)"/>
    <property type="match status" value="1"/>
</dbReference>
<dbReference type="WBParaSite" id="nRc.2.0.1.t12436-RA">
    <property type="protein sequence ID" value="nRc.2.0.1.t12436-RA"/>
    <property type="gene ID" value="nRc.2.0.1.g12436"/>
</dbReference>
<dbReference type="GO" id="GO:0046872">
    <property type="term" value="F:metal ion binding"/>
    <property type="evidence" value="ECO:0007669"/>
    <property type="project" value="UniProtKB-KW"/>
</dbReference>
<keyword evidence="10" id="KW-0479">Metal-binding</keyword>
<feature type="active site" description="4-aspartylphosphate intermediate" evidence="19">
    <location>
        <position position="266"/>
    </location>
</feature>
<evidence type="ECO:0000256" key="19">
    <source>
        <dbReference type="PIRSR" id="PIRSR038147-1"/>
    </source>
</evidence>
<name>A0A915IGL8_ROMCU</name>
<comment type="catalytic activity">
    <reaction evidence="16 18">
        <text>L-threonyl-[protein] + ATP = O-phospho-L-threonyl-[protein] + ADP + H(+)</text>
        <dbReference type="Rhea" id="RHEA:46608"/>
        <dbReference type="Rhea" id="RHEA-COMP:11060"/>
        <dbReference type="Rhea" id="RHEA-COMP:11605"/>
        <dbReference type="ChEBI" id="CHEBI:15378"/>
        <dbReference type="ChEBI" id="CHEBI:30013"/>
        <dbReference type="ChEBI" id="CHEBI:30616"/>
        <dbReference type="ChEBI" id="CHEBI:61977"/>
        <dbReference type="ChEBI" id="CHEBI:456216"/>
        <dbReference type="EC" id="2.7.11.1"/>
    </reaction>
</comment>
<keyword evidence="15" id="KW-0460">Magnesium</keyword>
<feature type="compositionally biased region" description="Basic and acidic residues" evidence="22">
    <location>
        <begin position="445"/>
        <end position="476"/>
    </location>
</feature>
<evidence type="ECO:0000256" key="15">
    <source>
        <dbReference type="ARBA" id="ARBA00022842"/>
    </source>
</evidence>
<dbReference type="EC" id="2.7.11.1" evidence="4 18"/>
<dbReference type="Gene3D" id="3.30.200.20">
    <property type="entry name" value="Phosphorylase Kinase, domain 1"/>
    <property type="match status" value="1"/>
</dbReference>
<dbReference type="PROSITE" id="PS01245">
    <property type="entry name" value="RIO1"/>
    <property type="match status" value="1"/>
</dbReference>
<dbReference type="GO" id="GO:0004674">
    <property type="term" value="F:protein serine/threonine kinase activity"/>
    <property type="evidence" value="ECO:0007669"/>
    <property type="project" value="UniProtKB-KW"/>
</dbReference>
<evidence type="ECO:0000313" key="25">
    <source>
        <dbReference type="WBParaSite" id="nRc.2.0.1.t12436-RA"/>
    </source>
</evidence>
<evidence type="ECO:0000256" key="12">
    <source>
        <dbReference type="ARBA" id="ARBA00022777"/>
    </source>
</evidence>
<dbReference type="Proteomes" id="UP000887565">
    <property type="component" value="Unplaced"/>
</dbReference>
<dbReference type="AlphaFoldDB" id="A0A915IGL8"/>
<evidence type="ECO:0000256" key="6">
    <source>
        <dbReference type="ARBA" id="ARBA00022490"/>
    </source>
</evidence>
<dbReference type="Pfam" id="PF01163">
    <property type="entry name" value="RIO1"/>
    <property type="match status" value="1"/>
</dbReference>
<evidence type="ECO:0000256" key="7">
    <source>
        <dbReference type="ARBA" id="ARBA00022517"/>
    </source>
</evidence>
<evidence type="ECO:0000256" key="18">
    <source>
        <dbReference type="PIRNR" id="PIRNR038147"/>
    </source>
</evidence>
<protein>
    <recommendedName>
        <fullName evidence="5 18">Serine/threonine-protein kinase RIO1</fullName>
        <ecNumber evidence="4 18">2.7.11.1</ecNumber>
    </recommendedName>
</protein>
<keyword evidence="12 18" id="KW-0418">Kinase</keyword>
<evidence type="ECO:0000256" key="8">
    <source>
        <dbReference type="ARBA" id="ARBA00022527"/>
    </source>
</evidence>
<evidence type="ECO:0000256" key="9">
    <source>
        <dbReference type="ARBA" id="ARBA00022679"/>
    </source>
</evidence>
<evidence type="ECO:0000256" key="11">
    <source>
        <dbReference type="ARBA" id="ARBA00022741"/>
    </source>
</evidence>
<feature type="binding site" evidence="21">
    <location>
        <position position="254"/>
    </location>
    <ligand>
        <name>Mg(2+)</name>
        <dbReference type="ChEBI" id="CHEBI:18420"/>
    </ligand>
</feature>
<feature type="binding site" evidence="21">
    <location>
        <position position="266"/>
    </location>
    <ligand>
        <name>Mg(2+)</name>
        <dbReference type="ChEBI" id="CHEBI:18420"/>
    </ligand>
</feature>
<reference evidence="25" key="1">
    <citation type="submission" date="2022-11" db="UniProtKB">
        <authorList>
            <consortium name="WormBaseParasite"/>
        </authorList>
    </citation>
    <scope>IDENTIFICATION</scope>
</reference>
<feature type="domain" description="RIO kinase" evidence="23">
    <location>
        <begin position="106"/>
        <end position="312"/>
    </location>
</feature>
<dbReference type="PIRSF" id="PIRSF038147">
    <property type="entry name" value="Ser/Thr_PK_RIO1"/>
    <property type="match status" value="1"/>
</dbReference>
<evidence type="ECO:0000256" key="10">
    <source>
        <dbReference type="ARBA" id="ARBA00022723"/>
    </source>
</evidence>
<dbReference type="OMA" id="HPMSLDF"/>
<evidence type="ECO:0000256" key="16">
    <source>
        <dbReference type="ARBA" id="ARBA00047899"/>
    </source>
</evidence>
<feature type="compositionally biased region" description="Low complexity" evidence="22">
    <location>
        <begin position="396"/>
        <end position="410"/>
    </location>
</feature>
<evidence type="ECO:0000259" key="23">
    <source>
        <dbReference type="SMART" id="SM00090"/>
    </source>
</evidence>
<evidence type="ECO:0000256" key="14">
    <source>
        <dbReference type="ARBA" id="ARBA00022840"/>
    </source>
</evidence>
<evidence type="ECO:0000256" key="4">
    <source>
        <dbReference type="ARBA" id="ARBA00012513"/>
    </source>
</evidence>
<dbReference type="Gene3D" id="1.10.510.10">
    <property type="entry name" value="Transferase(Phosphotransferase) domain 1"/>
    <property type="match status" value="1"/>
</dbReference>
<proteinExistence type="inferred from homology"/>
<keyword evidence="6" id="KW-0963">Cytoplasm</keyword>
<comment type="similarity">
    <text evidence="3 18">Belongs to the protein kinase superfamily. RIO-type Ser/Thr kinase family.</text>
</comment>
<evidence type="ECO:0000256" key="17">
    <source>
        <dbReference type="ARBA" id="ARBA00048679"/>
    </source>
</evidence>
<keyword evidence="24" id="KW-1185">Reference proteome</keyword>
<evidence type="ECO:0000256" key="20">
    <source>
        <dbReference type="PIRSR" id="PIRSR038147-2"/>
    </source>
</evidence>
<keyword evidence="9 18" id="KW-0808">Transferase</keyword>
<dbReference type="InterPro" id="IPR000687">
    <property type="entry name" value="RIO_kinase"/>
</dbReference>
<dbReference type="InterPro" id="IPR011009">
    <property type="entry name" value="Kinase-like_dom_sf"/>
</dbReference>
<accession>A0A915IGL8</accession>
<dbReference type="SMART" id="SM00090">
    <property type="entry name" value="RIO"/>
    <property type="match status" value="1"/>
</dbReference>
<comment type="cofactor">
    <cofactor evidence="1 21">
        <name>Mg(2+)</name>
        <dbReference type="ChEBI" id="CHEBI:18420"/>
    </cofactor>
</comment>
<feature type="compositionally biased region" description="Basic residues" evidence="22">
    <location>
        <begin position="477"/>
        <end position="502"/>
    </location>
</feature>
<dbReference type="InterPro" id="IPR018934">
    <property type="entry name" value="RIO_dom"/>
</dbReference>
<evidence type="ECO:0000256" key="1">
    <source>
        <dbReference type="ARBA" id="ARBA00001946"/>
    </source>
</evidence>